<accession>A0A841L1F5</accession>
<sequence>MKRMKGQLAVGIVCLILGLVLSIQFKNVQGSDLDWGGSTQQFQQISRDLKKEKEDKQQLLGQVDLLQRRMKEIEDKESQEDGQLKNLSAELEKYKMISGVRAVKGKGVVVVVDDPPIGPDHPSDLSVIMINYDLLLSLMNKLNDAGAEAISINDQRIVSNTEIHLAGNNVNINSVPTSPPFIIKAIGNPDTLEAALNIRFGIIWQMKDTYNLQVSIKKGEEVMIPRYDKITKFIYAKTLEDLNQQ</sequence>
<dbReference type="Pfam" id="PF05949">
    <property type="entry name" value="DUF881"/>
    <property type="match status" value="1"/>
</dbReference>
<dbReference type="AlphaFoldDB" id="A0A841L1F5"/>
<feature type="coiled-coil region" evidence="2">
    <location>
        <begin position="42"/>
        <end position="90"/>
    </location>
</feature>
<dbReference type="InterPro" id="IPR010273">
    <property type="entry name" value="DUF881"/>
</dbReference>
<evidence type="ECO:0000256" key="2">
    <source>
        <dbReference type="SAM" id="Coils"/>
    </source>
</evidence>
<dbReference type="EMBL" id="JACHEN010000019">
    <property type="protein sequence ID" value="MBB6217002.1"/>
    <property type="molecule type" value="Genomic_DNA"/>
</dbReference>
<evidence type="ECO:0000313" key="4">
    <source>
        <dbReference type="Proteomes" id="UP000579281"/>
    </source>
</evidence>
<proteinExistence type="inferred from homology"/>
<dbReference type="Proteomes" id="UP000579281">
    <property type="component" value="Unassembled WGS sequence"/>
</dbReference>
<evidence type="ECO:0000256" key="1">
    <source>
        <dbReference type="ARBA" id="ARBA00009108"/>
    </source>
</evidence>
<keyword evidence="4" id="KW-1185">Reference proteome</keyword>
<gene>
    <name evidence="3" type="ORF">HNQ80_003107</name>
</gene>
<organism evidence="3 4">
    <name type="scientific">Anaerosolibacter carboniphilus</name>
    <dbReference type="NCBI Taxonomy" id="1417629"/>
    <lineage>
        <taxon>Bacteria</taxon>
        <taxon>Bacillati</taxon>
        <taxon>Bacillota</taxon>
        <taxon>Clostridia</taxon>
        <taxon>Peptostreptococcales</taxon>
        <taxon>Thermotaleaceae</taxon>
        <taxon>Anaerosolibacter</taxon>
    </lineage>
</organism>
<dbReference type="PANTHER" id="PTHR37313">
    <property type="entry name" value="UPF0749 PROTEIN RV1825"/>
    <property type="match status" value="1"/>
</dbReference>
<comment type="similarity">
    <text evidence="1">Belongs to the UPF0749 family.</text>
</comment>
<name>A0A841L1F5_9FIRM</name>
<keyword evidence="2" id="KW-0175">Coiled coil</keyword>
<comment type="caution">
    <text evidence="3">The sequence shown here is derived from an EMBL/GenBank/DDBJ whole genome shotgun (WGS) entry which is preliminary data.</text>
</comment>
<dbReference type="Gene3D" id="3.30.70.1880">
    <property type="entry name" value="Protein of unknown function DUF881"/>
    <property type="match status" value="1"/>
</dbReference>
<protein>
    <submittedName>
        <fullName evidence="3">Uncharacterized protein YlxW (UPF0749 family)</fullName>
    </submittedName>
</protein>
<evidence type="ECO:0000313" key="3">
    <source>
        <dbReference type="EMBL" id="MBB6217002.1"/>
    </source>
</evidence>
<dbReference type="PANTHER" id="PTHR37313:SF2">
    <property type="entry name" value="UPF0749 PROTEIN YLXX"/>
    <property type="match status" value="1"/>
</dbReference>
<reference evidence="3 4" key="1">
    <citation type="submission" date="2020-08" db="EMBL/GenBank/DDBJ databases">
        <title>Genomic Encyclopedia of Type Strains, Phase IV (KMG-IV): sequencing the most valuable type-strain genomes for metagenomic binning, comparative biology and taxonomic classification.</title>
        <authorList>
            <person name="Goeker M."/>
        </authorList>
    </citation>
    <scope>NUCLEOTIDE SEQUENCE [LARGE SCALE GENOMIC DNA]</scope>
    <source>
        <strain evidence="3 4">DSM 103526</strain>
    </source>
</reference>